<sequence>MIRAPSCSFKYLNSEDFGPIRKIRQSNNHGPLTPRDSLLPLDAMKSIHSISESPTGRSMVKQPEMNPMEPRTTETHSQSRAAMDPGASISPTSHPAMLSHHDEATPRYHHHRPSTPSTSSVHLLHYATSTTPLRNDTASSVSTQATAATLASSETNTTSYSADTSPSLHQSIFSIKDGSDVSNNRRASRRRTGPLSQQSRERAALIRKLGACPDCRRRRVACHPSHHDMTWEDVVNKFHRSHSPTMQDGAPSSMPAGGSTSPVATMRDPQAIFASDTQDMDIDPGPGPGPSTAHHHARLSLSDPRIRTPLPSGPRLEKSLSLPGIESFRNDLQTTANRMLSAPNRGRYLEARALLLVWQDDDDAASVHAATRELADVFEKHYRFAFQVQTIPTTEAGLAKDTWRWLSRTLDRFADEDDRREVLKIVYYAGYTFLDENREMCLASSRNPQRASVVRWSTLQQPLEQASSDVLVIMDAAFYPCSRILRKNGVMEILAASISEDHTSSLGRCTFTKALAEQLRIRAGRAKPLSVTELHAILLSAYPKLVQDRHPERETLISFPTPFHMMVSGNSRLPSVFLSPMHQHSPHRSSFSFDNMPQISLNVRLTDENVDVDSWNEWLRLIPETARDIRVDGPFRAAFR</sequence>
<evidence type="ECO:0000313" key="1">
    <source>
        <dbReference type="EMBL" id="KAJ3495051.1"/>
    </source>
</evidence>
<keyword evidence="2" id="KW-1185">Reference proteome</keyword>
<organism evidence="1 2">
    <name type="scientific">Lecanicillium saksenae</name>
    <dbReference type="NCBI Taxonomy" id="468837"/>
    <lineage>
        <taxon>Eukaryota</taxon>
        <taxon>Fungi</taxon>
        <taxon>Dikarya</taxon>
        <taxon>Ascomycota</taxon>
        <taxon>Pezizomycotina</taxon>
        <taxon>Sordariomycetes</taxon>
        <taxon>Hypocreomycetidae</taxon>
        <taxon>Hypocreales</taxon>
        <taxon>Cordycipitaceae</taxon>
        <taxon>Lecanicillium</taxon>
    </lineage>
</organism>
<evidence type="ECO:0000313" key="2">
    <source>
        <dbReference type="Proteomes" id="UP001148737"/>
    </source>
</evidence>
<protein>
    <submittedName>
        <fullName evidence="1">Uncharacterized protein</fullName>
    </submittedName>
</protein>
<comment type="caution">
    <text evidence="1">The sequence shown here is derived from an EMBL/GenBank/DDBJ whole genome shotgun (WGS) entry which is preliminary data.</text>
</comment>
<gene>
    <name evidence="1" type="ORF">NLG97_g3673</name>
</gene>
<dbReference type="EMBL" id="JANAKD010000317">
    <property type="protein sequence ID" value="KAJ3495051.1"/>
    <property type="molecule type" value="Genomic_DNA"/>
</dbReference>
<proteinExistence type="predicted"/>
<accession>A0ACC1R034</accession>
<reference evidence="1" key="1">
    <citation type="submission" date="2022-07" db="EMBL/GenBank/DDBJ databases">
        <title>Genome Sequence of Lecanicillium saksenae.</title>
        <authorList>
            <person name="Buettner E."/>
        </authorList>
    </citation>
    <scope>NUCLEOTIDE SEQUENCE</scope>
    <source>
        <strain evidence="1">VT-O1</strain>
    </source>
</reference>
<name>A0ACC1R034_9HYPO</name>
<dbReference type="Proteomes" id="UP001148737">
    <property type="component" value="Unassembled WGS sequence"/>
</dbReference>